<evidence type="ECO:0000259" key="3">
    <source>
        <dbReference type="Pfam" id="PF00326"/>
    </source>
</evidence>
<dbReference type="STRING" id="1604334.SAMN05421546_2049"/>
<dbReference type="Gene3D" id="3.40.50.1820">
    <property type="entry name" value="alpha/beta hydrolase"/>
    <property type="match status" value="1"/>
</dbReference>
<evidence type="ECO:0000256" key="2">
    <source>
        <dbReference type="SAM" id="SignalP"/>
    </source>
</evidence>
<dbReference type="Gene3D" id="2.130.10.10">
    <property type="entry name" value="YVTN repeat-like/Quinoprotein amine dehydrogenase"/>
    <property type="match status" value="1"/>
</dbReference>
<dbReference type="SUPFAM" id="SSF53474">
    <property type="entry name" value="alpha/beta-Hydrolases"/>
    <property type="match status" value="1"/>
</dbReference>
<reference evidence="5" key="1">
    <citation type="submission" date="2017-01" db="EMBL/GenBank/DDBJ databases">
        <authorList>
            <person name="Varghese N."/>
            <person name="Submissions S."/>
        </authorList>
    </citation>
    <scope>NUCLEOTIDE SEQUENCE [LARGE SCALE GENOMIC DNA]</scope>
    <source>
        <strain evidence="5">UM1</strain>
    </source>
</reference>
<feature type="domain" description="Peptidase S9 prolyl oligopeptidase catalytic" evidence="3">
    <location>
        <begin position="415"/>
        <end position="627"/>
    </location>
</feature>
<dbReference type="EMBL" id="FTLW01000004">
    <property type="protein sequence ID" value="SIQ89151.1"/>
    <property type="molecule type" value="Genomic_DNA"/>
</dbReference>
<feature type="signal peptide" evidence="2">
    <location>
        <begin position="1"/>
        <end position="22"/>
    </location>
</feature>
<dbReference type="PANTHER" id="PTHR42776:SF27">
    <property type="entry name" value="DIPEPTIDYL PEPTIDASE FAMILY MEMBER 6"/>
    <property type="match status" value="1"/>
</dbReference>
<dbReference type="InterPro" id="IPR015943">
    <property type="entry name" value="WD40/YVTN_repeat-like_dom_sf"/>
</dbReference>
<keyword evidence="1" id="KW-0378">Hydrolase</keyword>
<protein>
    <submittedName>
        <fullName evidence="4">Dipeptidyl aminopeptidase/acylaminoacyl peptidase</fullName>
    </submittedName>
</protein>
<keyword evidence="2" id="KW-0732">Signal</keyword>
<name>A0A1N6WGB9_9GAMM</name>
<dbReference type="GO" id="GO:0004252">
    <property type="term" value="F:serine-type endopeptidase activity"/>
    <property type="evidence" value="ECO:0007669"/>
    <property type="project" value="TreeGrafter"/>
</dbReference>
<gene>
    <name evidence="4" type="ORF">SAMN05421546_2049</name>
</gene>
<dbReference type="PANTHER" id="PTHR42776">
    <property type="entry name" value="SERINE PEPTIDASE S9 FAMILY MEMBER"/>
    <property type="match status" value="1"/>
</dbReference>
<dbReference type="InterPro" id="IPR029058">
    <property type="entry name" value="AB_hydrolase_fold"/>
</dbReference>
<dbReference type="Pfam" id="PF00326">
    <property type="entry name" value="Peptidase_S9"/>
    <property type="match status" value="1"/>
</dbReference>
<dbReference type="OrthoDB" id="4269629at2"/>
<dbReference type="Proteomes" id="UP000241788">
    <property type="component" value="Unassembled WGS sequence"/>
</dbReference>
<accession>A0A1N6WGB9</accession>
<evidence type="ECO:0000313" key="4">
    <source>
        <dbReference type="EMBL" id="SIQ89151.1"/>
    </source>
</evidence>
<dbReference type="GO" id="GO:0006508">
    <property type="term" value="P:proteolysis"/>
    <property type="evidence" value="ECO:0007669"/>
    <property type="project" value="InterPro"/>
</dbReference>
<dbReference type="GO" id="GO:0004177">
    <property type="term" value="F:aminopeptidase activity"/>
    <property type="evidence" value="ECO:0007669"/>
    <property type="project" value="UniProtKB-KW"/>
</dbReference>
<evidence type="ECO:0000313" key="5">
    <source>
        <dbReference type="Proteomes" id="UP000241788"/>
    </source>
</evidence>
<dbReference type="AlphaFoldDB" id="A0A1N6WGB9"/>
<keyword evidence="4" id="KW-0645">Protease</keyword>
<organism evidence="4 5">
    <name type="scientific">Solilutibacter tolerans</name>
    <dbReference type="NCBI Taxonomy" id="1604334"/>
    <lineage>
        <taxon>Bacteria</taxon>
        <taxon>Pseudomonadati</taxon>
        <taxon>Pseudomonadota</taxon>
        <taxon>Gammaproteobacteria</taxon>
        <taxon>Lysobacterales</taxon>
        <taxon>Lysobacteraceae</taxon>
        <taxon>Solilutibacter</taxon>
    </lineage>
</organism>
<proteinExistence type="predicted"/>
<dbReference type="RefSeq" id="WP_083688469.1">
    <property type="nucleotide sequence ID" value="NZ_FTLW01000004.1"/>
</dbReference>
<dbReference type="SUPFAM" id="SSF82171">
    <property type="entry name" value="DPP6 N-terminal domain-like"/>
    <property type="match status" value="1"/>
</dbReference>
<feature type="chain" id="PRO_5012794569" evidence="2">
    <location>
        <begin position="23"/>
        <end position="628"/>
    </location>
</feature>
<dbReference type="InterPro" id="IPR001375">
    <property type="entry name" value="Peptidase_S9_cat"/>
</dbReference>
<evidence type="ECO:0000256" key="1">
    <source>
        <dbReference type="ARBA" id="ARBA00022801"/>
    </source>
</evidence>
<sequence>MKQIALVMGLAFAALLPVHAQAREVPVGDFFKDPEFTSVSLSPGGEYITVSKPQGDRTVLAAFRVADMKLVGKWDYGAGRHIERVVWVNDQRFFMYLTWKTGRFDFRVVTPDLHASNVDGTDRIEIPNGGFYSIVDTLDEDPNWILVQRSVDSPYLFRMNVNNARTATVASAPLRFGSFLVDHDGSLRYVAGEDEKGNNITLQRDGDTWTEVHRSAMGDTERSPLMFAPDGKNAYFRVSDHGEAASIHLIDPATGQGKKVSSNANVDPATYLTSSDDRSLLAVGYADGMPQYDFIDREHEESRVLAGLVNAFPEHAVSFRGMSKDGRFILVNTYSDTDPGSYYLYDRQKGQAKFLLSAMQWIKPSEMSEMRPISIKSRDGVLLHGYITTPRNSDGRNLPLILHPHGGPHGPRDLWRFDPEVQFLANRGYAVLQINFRGSGGYGNKFESMGYRSWGTTMIDDMTDAVDWAVRDGIADANRICTYGASYGGYAALQSVVRNPTKYKCTVGYVGVYSLPLMKTDGDIPQSPSGMNYLNRVLPQSASEQQAQSAVYNVDKINIPVMLVQGGKDERVPPSQYRALKEALTKAGKPVEVDVLEAKEGHGFYDLDNQINLYTKMQAFFDKHIGKN</sequence>
<keyword evidence="4" id="KW-0031">Aminopeptidase</keyword>
<keyword evidence="5" id="KW-1185">Reference proteome</keyword>